<feature type="domain" description="EAL" evidence="5">
    <location>
        <begin position="300"/>
        <end position="554"/>
    </location>
</feature>
<name>A0A172WV00_STUST</name>
<dbReference type="NCBIfam" id="TIGR00254">
    <property type="entry name" value="GGDEF"/>
    <property type="match status" value="1"/>
</dbReference>
<dbReference type="NCBIfam" id="TIGR00229">
    <property type="entry name" value="sensory_box"/>
    <property type="match status" value="1"/>
</dbReference>
<dbReference type="CDD" id="cd01948">
    <property type="entry name" value="EAL"/>
    <property type="match status" value="1"/>
</dbReference>
<dbReference type="PROSITE" id="PS50113">
    <property type="entry name" value="PAC"/>
    <property type="match status" value="1"/>
</dbReference>
<dbReference type="SMART" id="SM00267">
    <property type="entry name" value="GGDEF"/>
    <property type="match status" value="1"/>
</dbReference>
<dbReference type="EMBL" id="CP015641">
    <property type="protein sequence ID" value="ANF27280.1"/>
    <property type="molecule type" value="Genomic_DNA"/>
</dbReference>
<dbReference type="AlphaFoldDB" id="A0A172WV00"/>
<feature type="domain" description="GGDEF" evidence="6">
    <location>
        <begin position="159"/>
        <end position="291"/>
    </location>
</feature>
<dbReference type="SMART" id="SM00086">
    <property type="entry name" value="PAC"/>
    <property type="match status" value="1"/>
</dbReference>
<dbReference type="Pfam" id="PF00990">
    <property type="entry name" value="GGDEF"/>
    <property type="match status" value="1"/>
</dbReference>
<dbReference type="SUPFAM" id="SSF141868">
    <property type="entry name" value="EAL domain-like"/>
    <property type="match status" value="1"/>
</dbReference>
<gene>
    <name evidence="7" type="ORF">PS273GM_20150</name>
</gene>
<dbReference type="GO" id="GO:0005886">
    <property type="term" value="C:plasma membrane"/>
    <property type="evidence" value="ECO:0007669"/>
    <property type="project" value="UniProtKB-SubCell"/>
</dbReference>
<dbReference type="PANTHER" id="PTHR44757:SF2">
    <property type="entry name" value="BIOFILM ARCHITECTURE MAINTENANCE PROTEIN MBAA"/>
    <property type="match status" value="1"/>
</dbReference>
<evidence type="ECO:0000256" key="2">
    <source>
        <dbReference type="ARBA" id="ARBA00004533"/>
    </source>
</evidence>
<organism evidence="7 8">
    <name type="scientific">Stutzerimonas stutzeri</name>
    <name type="common">Pseudomonas stutzeri</name>
    <dbReference type="NCBI Taxonomy" id="316"/>
    <lineage>
        <taxon>Bacteria</taxon>
        <taxon>Pseudomonadati</taxon>
        <taxon>Pseudomonadota</taxon>
        <taxon>Gammaproteobacteria</taxon>
        <taxon>Pseudomonadales</taxon>
        <taxon>Pseudomonadaceae</taxon>
        <taxon>Stutzerimonas</taxon>
    </lineage>
</organism>
<dbReference type="InterPro" id="IPR035919">
    <property type="entry name" value="EAL_sf"/>
</dbReference>
<evidence type="ECO:0000259" key="6">
    <source>
        <dbReference type="PROSITE" id="PS50887"/>
    </source>
</evidence>
<dbReference type="FunFam" id="3.30.70.270:FF:000001">
    <property type="entry name" value="Diguanylate cyclase domain protein"/>
    <property type="match status" value="1"/>
</dbReference>
<dbReference type="CDD" id="cd01949">
    <property type="entry name" value="GGDEF"/>
    <property type="match status" value="1"/>
</dbReference>
<evidence type="ECO:0000259" key="5">
    <source>
        <dbReference type="PROSITE" id="PS50883"/>
    </source>
</evidence>
<dbReference type="InterPro" id="IPR029787">
    <property type="entry name" value="Nucleotide_cyclase"/>
</dbReference>
<dbReference type="InterPro" id="IPR000700">
    <property type="entry name" value="PAS-assoc_C"/>
</dbReference>
<reference evidence="7 8" key="1">
    <citation type="submission" date="2016-05" db="EMBL/GenBank/DDBJ databases">
        <title>Genome sequence of Pseudomonas stutzeri 273 and identification of the exopolysaccharide biosynthesis locus.</title>
        <authorList>
            <person name="Wu S."/>
            <person name="Sun C."/>
        </authorList>
    </citation>
    <scope>NUCLEOTIDE SEQUENCE [LARGE SCALE GENOMIC DNA]</scope>
    <source>
        <strain evidence="7 8">273</strain>
    </source>
</reference>
<evidence type="ECO:0000313" key="7">
    <source>
        <dbReference type="EMBL" id="ANF27280.1"/>
    </source>
</evidence>
<dbReference type="PANTHER" id="PTHR44757">
    <property type="entry name" value="DIGUANYLATE CYCLASE DGCP"/>
    <property type="match status" value="1"/>
</dbReference>
<dbReference type="Pfam" id="PF13426">
    <property type="entry name" value="PAS_9"/>
    <property type="match status" value="1"/>
</dbReference>
<dbReference type="InterPro" id="IPR000014">
    <property type="entry name" value="PAS"/>
</dbReference>
<dbReference type="RefSeq" id="WP_064482355.1">
    <property type="nucleotide sequence ID" value="NZ_CP015641.1"/>
</dbReference>
<feature type="domain" description="PAC" evidence="4">
    <location>
        <begin position="74"/>
        <end position="127"/>
    </location>
</feature>
<dbReference type="SUPFAM" id="SSF55785">
    <property type="entry name" value="PYP-like sensor domain (PAS domain)"/>
    <property type="match status" value="1"/>
</dbReference>
<dbReference type="PROSITE" id="PS50887">
    <property type="entry name" value="GGDEF"/>
    <property type="match status" value="1"/>
</dbReference>
<dbReference type="SMART" id="SM00052">
    <property type="entry name" value="EAL"/>
    <property type="match status" value="1"/>
</dbReference>
<dbReference type="Pfam" id="PF00563">
    <property type="entry name" value="EAL"/>
    <property type="match status" value="1"/>
</dbReference>
<sequence>MNEDKYRTAVDAAAIYSETDLRGTITHINDQFCAISGYTKDELIGTNHRLLNSGQHAPEFFRTLWRTISSGHIWKGEICNRRKDGSLYWVNSTIVPIKDDLAQHVEKYISIRFDVTEKQELLEAMQWRASHDVLTTLPNRVYLHDRLHQAISAAQRHGRSLAVCILDLDGFKAVNDRYGHATGDLLLVEVANRLTRELRTEDLLARLGGDEFVLLLDQVDETLLPAALQRVLDVIAVPFHIDGYVMKVAGSLGVTIYPQDNEGPDTLLRHADQAMYEAKQSGRNRFRFFDVSISQKTQAAFKNIESVKHALENDELRLHYQPKVNLRNGTVIGFEALLRWQHPELGLLPPDAFLPAVERTDVIIEIGDWVMEQTLRQLRIWNAEGHHWPTSVNIAARHFQLPNFVDRLQRLLAKHSDVEPRLLDLEILESTAIDNLEHVSQCLIDCQQMGVTFSLDDFGTGFSSLNYLKRLPAQTIKIDKSFVRDILHDKDDLALSEAIINLSRTFEREVIAEGVETDLQEKMLLGMGCYLAQGYGIAPPMPADQVSDWATVYELTHR</sequence>
<dbReference type="PROSITE" id="PS50883">
    <property type="entry name" value="EAL"/>
    <property type="match status" value="1"/>
</dbReference>
<feature type="domain" description="PAS" evidence="3">
    <location>
        <begin position="2"/>
        <end position="47"/>
    </location>
</feature>
<dbReference type="InterPro" id="IPR000160">
    <property type="entry name" value="GGDEF_dom"/>
</dbReference>
<comment type="cofactor">
    <cofactor evidence="1">
        <name>Mg(2+)</name>
        <dbReference type="ChEBI" id="CHEBI:18420"/>
    </cofactor>
</comment>
<dbReference type="SUPFAM" id="SSF55073">
    <property type="entry name" value="Nucleotide cyclase"/>
    <property type="match status" value="1"/>
</dbReference>
<dbReference type="PROSITE" id="PS50112">
    <property type="entry name" value="PAS"/>
    <property type="match status" value="1"/>
</dbReference>
<evidence type="ECO:0000313" key="8">
    <source>
        <dbReference type="Proteomes" id="UP000077787"/>
    </source>
</evidence>
<dbReference type="InterPro" id="IPR001633">
    <property type="entry name" value="EAL_dom"/>
</dbReference>
<dbReference type="InterPro" id="IPR043128">
    <property type="entry name" value="Rev_trsase/Diguanyl_cyclase"/>
</dbReference>
<dbReference type="CDD" id="cd00130">
    <property type="entry name" value="PAS"/>
    <property type="match status" value="1"/>
</dbReference>
<dbReference type="InterPro" id="IPR052155">
    <property type="entry name" value="Biofilm_reg_signaling"/>
</dbReference>
<evidence type="ECO:0000259" key="4">
    <source>
        <dbReference type="PROSITE" id="PS50113"/>
    </source>
</evidence>
<dbReference type="GO" id="GO:0003824">
    <property type="term" value="F:catalytic activity"/>
    <property type="evidence" value="ECO:0007669"/>
    <property type="project" value="UniProtKB-ARBA"/>
</dbReference>
<evidence type="ECO:0000259" key="3">
    <source>
        <dbReference type="PROSITE" id="PS50112"/>
    </source>
</evidence>
<protein>
    <submittedName>
        <fullName evidence="7">Diguanylate cyclase</fullName>
    </submittedName>
</protein>
<dbReference type="Gene3D" id="3.30.450.20">
    <property type="entry name" value="PAS domain"/>
    <property type="match status" value="1"/>
</dbReference>
<proteinExistence type="predicted"/>
<dbReference type="InterPro" id="IPR001610">
    <property type="entry name" value="PAC"/>
</dbReference>
<dbReference type="Gene3D" id="3.20.20.450">
    <property type="entry name" value="EAL domain"/>
    <property type="match status" value="1"/>
</dbReference>
<accession>A0A172WV00</accession>
<dbReference type="Proteomes" id="UP000077787">
    <property type="component" value="Chromosome"/>
</dbReference>
<dbReference type="InterPro" id="IPR035965">
    <property type="entry name" value="PAS-like_dom_sf"/>
</dbReference>
<dbReference type="Gene3D" id="3.30.70.270">
    <property type="match status" value="1"/>
</dbReference>
<evidence type="ECO:0000256" key="1">
    <source>
        <dbReference type="ARBA" id="ARBA00001946"/>
    </source>
</evidence>
<comment type="subcellular location">
    <subcellularLocation>
        <location evidence="2">Cell inner membrane</location>
    </subcellularLocation>
</comment>
<dbReference type="OrthoDB" id="9804951at2"/>